<reference evidence="2 3" key="1">
    <citation type="journal article" date="2019" name="Int. J. Syst. Evol. Microbiol.">
        <title>The Global Catalogue of Microorganisms (GCM) 10K type strain sequencing project: providing services to taxonomists for standard genome sequencing and annotation.</title>
        <authorList>
            <consortium name="The Broad Institute Genomics Platform"/>
            <consortium name="The Broad Institute Genome Sequencing Center for Infectious Disease"/>
            <person name="Wu L."/>
            <person name="Ma J."/>
        </authorList>
    </citation>
    <scope>NUCLEOTIDE SEQUENCE [LARGE SCALE GENOMIC DNA]</scope>
    <source>
        <strain evidence="2 3">RDMS1</strain>
    </source>
</reference>
<feature type="region of interest" description="Disordered" evidence="1">
    <location>
        <begin position="50"/>
        <end position="92"/>
    </location>
</feature>
<evidence type="ECO:0000256" key="1">
    <source>
        <dbReference type="SAM" id="MobiDB-lite"/>
    </source>
</evidence>
<feature type="compositionally biased region" description="Basic and acidic residues" evidence="1">
    <location>
        <begin position="57"/>
        <end position="72"/>
    </location>
</feature>
<dbReference type="EMBL" id="JBHTAX010000001">
    <property type="protein sequence ID" value="MFC7188875.1"/>
    <property type="molecule type" value="Genomic_DNA"/>
</dbReference>
<proteinExistence type="predicted"/>
<evidence type="ECO:0000313" key="3">
    <source>
        <dbReference type="Proteomes" id="UP001596417"/>
    </source>
</evidence>
<evidence type="ECO:0000313" key="2">
    <source>
        <dbReference type="EMBL" id="MFC7188875.1"/>
    </source>
</evidence>
<gene>
    <name evidence="2" type="ORF">ACFQL7_02785</name>
</gene>
<dbReference type="InterPro" id="IPR043147">
    <property type="entry name" value="Penicillin_amidase_A-knob"/>
</dbReference>
<sequence length="92" mass="10853">MADELQTWKQRGYAWRDANEDGRYDSGGMAIWEETRRELQRLVFEDELDEQTPDLAFDPRKPDTPQITDEHTRRRRSWMRSPVGRPTTGSGV</sequence>
<dbReference type="AlphaFoldDB" id="A0ABD5YMQ0"/>
<protein>
    <submittedName>
        <fullName evidence="2">Uncharacterized protein</fullName>
    </submittedName>
</protein>
<keyword evidence="3" id="KW-1185">Reference proteome</keyword>
<accession>A0ABD5YMQ0</accession>
<name>A0ABD5YMQ0_9EURY</name>
<organism evidence="2 3">
    <name type="scientific">Halocatena marina</name>
    <dbReference type="NCBI Taxonomy" id="2934937"/>
    <lineage>
        <taxon>Archaea</taxon>
        <taxon>Methanobacteriati</taxon>
        <taxon>Methanobacteriota</taxon>
        <taxon>Stenosarchaea group</taxon>
        <taxon>Halobacteria</taxon>
        <taxon>Halobacteriales</taxon>
        <taxon>Natronomonadaceae</taxon>
        <taxon>Halocatena</taxon>
    </lineage>
</organism>
<comment type="caution">
    <text evidence="2">The sequence shown here is derived from an EMBL/GenBank/DDBJ whole genome shotgun (WGS) entry which is preliminary data.</text>
</comment>
<dbReference type="Gene3D" id="1.10.1400.10">
    <property type="match status" value="1"/>
</dbReference>
<dbReference type="Proteomes" id="UP001596417">
    <property type="component" value="Unassembled WGS sequence"/>
</dbReference>
<dbReference type="RefSeq" id="WP_390204515.1">
    <property type="nucleotide sequence ID" value="NZ_JBHSZC010000001.1"/>
</dbReference>